<evidence type="ECO:0000256" key="1">
    <source>
        <dbReference type="ARBA" id="ARBA00011738"/>
    </source>
</evidence>
<dbReference type="EMBL" id="WIXP02000005">
    <property type="protein sequence ID" value="KAF6210729.1"/>
    <property type="molecule type" value="Genomic_DNA"/>
</dbReference>
<comment type="similarity">
    <text evidence="2">Belongs to the GST superfamily.</text>
</comment>
<dbReference type="InterPro" id="IPR040079">
    <property type="entry name" value="Glutathione_S-Trfase"/>
</dbReference>
<comment type="caution">
    <text evidence="6">The sequence shown here is derived from an EMBL/GenBank/DDBJ whole genome shotgun (WGS) entry which is preliminary data.</text>
</comment>
<dbReference type="InterPro" id="IPR004045">
    <property type="entry name" value="Glutathione_S-Trfase_N"/>
</dbReference>
<dbReference type="OrthoDB" id="8183779at2759"/>
<reference evidence="6" key="1">
    <citation type="journal article" date="2021" name="Mol. Ecol. Resour.">
        <title>Apolygus lucorum genome provides insights into omnivorousness and mesophyll feeding.</title>
        <authorList>
            <person name="Liu Y."/>
            <person name="Liu H."/>
            <person name="Wang H."/>
            <person name="Huang T."/>
            <person name="Liu B."/>
            <person name="Yang B."/>
            <person name="Yin L."/>
            <person name="Li B."/>
            <person name="Zhang Y."/>
            <person name="Zhang S."/>
            <person name="Jiang F."/>
            <person name="Zhang X."/>
            <person name="Ren Y."/>
            <person name="Wang B."/>
            <person name="Wang S."/>
            <person name="Lu Y."/>
            <person name="Wu K."/>
            <person name="Fan W."/>
            <person name="Wang G."/>
        </authorList>
    </citation>
    <scope>NUCLEOTIDE SEQUENCE</scope>
    <source>
        <strain evidence="6">12Hb</strain>
    </source>
</reference>
<evidence type="ECO:0000313" key="6">
    <source>
        <dbReference type="EMBL" id="KAF6210729.1"/>
    </source>
</evidence>
<evidence type="ECO:0000256" key="3">
    <source>
        <dbReference type="SAM" id="MobiDB-lite"/>
    </source>
</evidence>
<dbReference type="InterPro" id="IPR036282">
    <property type="entry name" value="Glutathione-S-Trfase_C_sf"/>
</dbReference>
<dbReference type="InterPro" id="IPR004046">
    <property type="entry name" value="GST_C"/>
</dbReference>
<dbReference type="PROSITE" id="PS50405">
    <property type="entry name" value="GST_CTER"/>
    <property type="match status" value="1"/>
</dbReference>
<evidence type="ECO:0000256" key="2">
    <source>
        <dbReference type="RuleBase" id="RU003494"/>
    </source>
</evidence>
<organism evidence="6 7">
    <name type="scientific">Apolygus lucorum</name>
    <name type="common">Small green plant bug</name>
    <name type="synonym">Lygocoris lucorum</name>
    <dbReference type="NCBI Taxonomy" id="248454"/>
    <lineage>
        <taxon>Eukaryota</taxon>
        <taxon>Metazoa</taxon>
        <taxon>Ecdysozoa</taxon>
        <taxon>Arthropoda</taxon>
        <taxon>Hexapoda</taxon>
        <taxon>Insecta</taxon>
        <taxon>Pterygota</taxon>
        <taxon>Neoptera</taxon>
        <taxon>Paraneoptera</taxon>
        <taxon>Hemiptera</taxon>
        <taxon>Heteroptera</taxon>
        <taxon>Panheteroptera</taxon>
        <taxon>Cimicomorpha</taxon>
        <taxon>Miridae</taxon>
        <taxon>Mirini</taxon>
        <taxon>Apolygus</taxon>
    </lineage>
</organism>
<dbReference type="Proteomes" id="UP000466442">
    <property type="component" value="Linkage Group LG5"/>
</dbReference>
<dbReference type="PROSITE" id="PS50404">
    <property type="entry name" value="GST_NTER"/>
    <property type="match status" value="1"/>
</dbReference>
<dbReference type="InterPro" id="IPR010987">
    <property type="entry name" value="Glutathione-S-Trfase_C-like"/>
</dbReference>
<dbReference type="SFLD" id="SFLDS00019">
    <property type="entry name" value="Glutathione_Transferase_(cytos"/>
    <property type="match status" value="1"/>
</dbReference>
<dbReference type="Pfam" id="PF02798">
    <property type="entry name" value="GST_N"/>
    <property type="match status" value="1"/>
</dbReference>
<sequence>MIHSSSLFSIRFWGPVHIVPLPSFRTHSSDSSGQGQLQPVGFSRVPTTTDTPPRHDILPRRPAPRTVSSSLLLAGSHLFLRLHILVDKMTIDFYYTPGSSPCRNVLLAAKAVGVDLNLKLLDLMKGEHLAPDFVKINPQHNVPTLVDNGFVLLESRAIMTYLASKYGKDDSLYPNDPQKRAVVDQRLYFDMGTLYQRFGELYYPIIFGGAPYDEEKAKKLDEAFKFLDGYLGKTEWAAGSNLTVADLALAASVSTAESCDWDVSKYPNVAKWFAKCKTTLPGYAEANQVGADKFKGMYQAAKSK</sequence>
<feature type="domain" description="GST N-terminal" evidence="4">
    <location>
        <begin position="89"/>
        <end position="170"/>
    </location>
</feature>
<dbReference type="SFLD" id="SFLDG00358">
    <property type="entry name" value="Main_(cytGST)"/>
    <property type="match status" value="1"/>
</dbReference>
<feature type="domain" description="GST C-terminal" evidence="5">
    <location>
        <begin position="176"/>
        <end position="299"/>
    </location>
</feature>
<feature type="region of interest" description="Disordered" evidence="3">
    <location>
        <begin position="27"/>
        <end position="61"/>
    </location>
</feature>
<dbReference type="PANTHER" id="PTHR43969:SF9">
    <property type="entry name" value="GLUTATHIONE S TRANSFERASE D10, ISOFORM A-RELATED"/>
    <property type="match status" value="1"/>
</dbReference>
<evidence type="ECO:0000313" key="7">
    <source>
        <dbReference type="Proteomes" id="UP000466442"/>
    </source>
</evidence>
<dbReference type="SUPFAM" id="SSF47616">
    <property type="entry name" value="GST C-terminal domain-like"/>
    <property type="match status" value="1"/>
</dbReference>
<accession>A0A8S9XQ57</accession>
<dbReference type="AlphaFoldDB" id="A0A8S9XQ57"/>
<dbReference type="Gene3D" id="1.20.1050.10">
    <property type="match status" value="1"/>
</dbReference>
<proteinExistence type="inferred from homology"/>
<dbReference type="PANTHER" id="PTHR43969">
    <property type="entry name" value="GLUTATHIONE S TRANSFERASE D10, ISOFORM A-RELATED"/>
    <property type="match status" value="1"/>
</dbReference>
<dbReference type="FunFam" id="1.20.1050.10:FF:000007">
    <property type="entry name" value="Glutathione S-transferase 1-1"/>
    <property type="match status" value="1"/>
</dbReference>
<evidence type="ECO:0000259" key="5">
    <source>
        <dbReference type="PROSITE" id="PS50405"/>
    </source>
</evidence>
<dbReference type="InterPro" id="IPR036249">
    <property type="entry name" value="Thioredoxin-like_sf"/>
</dbReference>
<dbReference type="GO" id="GO:0006749">
    <property type="term" value="P:glutathione metabolic process"/>
    <property type="evidence" value="ECO:0007669"/>
    <property type="project" value="TreeGrafter"/>
</dbReference>
<dbReference type="GO" id="GO:0004364">
    <property type="term" value="F:glutathione transferase activity"/>
    <property type="evidence" value="ECO:0007669"/>
    <property type="project" value="TreeGrafter"/>
</dbReference>
<dbReference type="Pfam" id="PF00043">
    <property type="entry name" value="GST_C"/>
    <property type="match status" value="1"/>
</dbReference>
<dbReference type="Gene3D" id="3.40.30.10">
    <property type="entry name" value="Glutaredoxin"/>
    <property type="match status" value="1"/>
</dbReference>
<feature type="compositionally biased region" description="Polar residues" evidence="3">
    <location>
        <begin position="27"/>
        <end position="37"/>
    </location>
</feature>
<protein>
    <submittedName>
        <fullName evidence="6">Uncharacterized protein</fullName>
    </submittedName>
</protein>
<dbReference type="SFLD" id="SFLDG01153">
    <property type="entry name" value="Main.4:_Theta-like"/>
    <property type="match status" value="1"/>
</dbReference>
<keyword evidence="7" id="KW-1185">Reference proteome</keyword>
<gene>
    <name evidence="6" type="ORF">GE061_013839</name>
</gene>
<dbReference type="CDD" id="cd03177">
    <property type="entry name" value="GST_C_Delta_Epsilon"/>
    <property type="match status" value="1"/>
</dbReference>
<comment type="subunit">
    <text evidence="1">Homodimer.</text>
</comment>
<dbReference type="SUPFAM" id="SSF52833">
    <property type="entry name" value="Thioredoxin-like"/>
    <property type="match status" value="1"/>
</dbReference>
<dbReference type="CDD" id="cd03045">
    <property type="entry name" value="GST_N_Delta_Epsilon"/>
    <property type="match status" value="1"/>
</dbReference>
<name>A0A8S9XQ57_APOLU</name>
<evidence type="ECO:0000259" key="4">
    <source>
        <dbReference type="PROSITE" id="PS50404"/>
    </source>
</evidence>
<dbReference type="FunFam" id="3.40.30.10:FF:000034">
    <property type="entry name" value="glutathione S-transferase 1"/>
    <property type="match status" value="1"/>
</dbReference>